<evidence type="ECO:0000256" key="1">
    <source>
        <dbReference type="SAM" id="Coils"/>
    </source>
</evidence>
<organism evidence="3 4">
    <name type="scientific">Rubus argutus</name>
    <name type="common">Southern blackberry</name>
    <dbReference type="NCBI Taxonomy" id="59490"/>
    <lineage>
        <taxon>Eukaryota</taxon>
        <taxon>Viridiplantae</taxon>
        <taxon>Streptophyta</taxon>
        <taxon>Embryophyta</taxon>
        <taxon>Tracheophyta</taxon>
        <taxon>Spermatophyta</taxon>
        <taxon>Magnoliopsida</taxon>
        <taxon>eudicotyledons</taxon>
        <taxon>Gunneridae</taxon>
        <taxon>Pentapetalae</taxon>
        <taxon>rosids</taxon>
        <taxon>fabids</taxon>
        <taxon>Rosales</taxon>
        <taxon>Rosaceae</taxon>
        <taxon>Rosoideae</taxon>
        <taxon>Rosoideae incertae sedis</taxon>
        <taxon>Rubus</taxon>
    </lineage>
</organism>
<feature type="transmembrane region" description="Helical" evidence="2">
    <location>
        <begin position="614"/>
        <end position="641"/>
    </location>
</feature>
<proteinExistence type="predicted"/>
<protein>
    <submittedName>
        <fullName evidence="3">Uncharacterized protein</fullName>
    </submittedName>
</protein>
<evidence type="ECO:0000313" key="4">
    <source>
        <dbReference type="Proteomes" id="UP001457282"/>
    </source>
</evidence>
<accession>A0AAW1YU06</accession>
<name>A0AAW1YU06_RUBAR</name>
<feature type="transmembrane region" description="Helical" evidence="2">
    <location>
        <begin position="529"/>
        <end position="546"/>
    </location>
</feature>
<dbReference type="Proteomes" id="UP001457282">
    <property type="component" value="Unassembled WGS sequence"/>
</dbReference>
<comment type="caution">
    <text evidence="3">The sequence shown here is derived from an EMBL/GenBank/DDBJ whole genome shotgun (WGS) entry which is preliminary data.</text>
</comment>
<dbReference type="PANTHER" id="PTHR31860">
    <property type="entry name" value="HEAT-INDUCIBLE TRANSCRIPTION REPRESSOR (DUF639)-RELATED"/>
    <property type="match status" value="1"/>
</dbReference>
<keyword evidence="2" id="KW-1133">Transmembrane helix</keyword>
<feature type="coiled-coil region" evidence="1">
    <location>
        <begin position="452"/>
        <end position="479"/>
    </location>
</feature>
<dbReference type="EMBL" id="JBEDUW010000001">
    <property type="protein sequence ID" value="KAK9951686.1"/>
    <property type="molecule type" value="Genomic_DNA"/>
</dbReference>
<evidence type="ECO:0000256" key="2">
    <source>
        <dbReference type="SAM" id="Phobius"/>
    </source>
</evidence>
<sequence>MSTTRMEHLAPIAKDVVQTCAVKLNTSVDKLVEEFEATSSWNETAPLGGGVSSYAGKFVEFCSAKAVSELCQNNIQEKIADGIFTRFTFDMMLAWEMPASDGQHHSVTECMAKEKEDKKLVAKLTPEQDDVSLFYSDLMPLLVNNERNIGEDAFVWLGSLVPLATDVVNGRFTFETLTAPTGNRLHFPAYDKYIKEIDKCIKHLQKQPKPKGVELADDEFILHVEGTASTQRVIRHIGGTSWPGKLTLTNYALYFEASGVITYEDALKIDLSKDKEQSVRPAATGPWGAPLFDKAIVYESPELSEGIVLEFPEITSSTRRDHWLALTKEIMLMHQFLSKFKVECPIQAWEMHARTILAIIRLHAAREMLRISPPEPTRFLIFSLFEELPKGDYILEELAESLKKVNSGNPCNASSILRSMIISESIHSSIEVTEVGKESAGPSGPVEDTSLLESVINQAREEEKEIAIAKATTDGLKEEGIAESITIFMELLKPLINVWPWFEEVLTWERPATTLTVIAAALIVTYKEWVAKAIAAFLVWVVAKMIRARQERIDEKCNELVVYTASEQTTVENIVSAQHGVRTVHEIVKKANVSVLKLWSIFISKARKHANTAMVVLTSASIFLAVIPMKVVIMGAILYYFSMTLVSKLGKSEGSNEGFNRRLKEWWDSIPVIPVHVVDEVPNSPNRTKCTRVEG</sequence>
<keyword evidence="2" id="KW-0472">Membrane</keyword>
<evidence type="ECO:0000313" key="3">
    <source>
        <dbReference type="EMBL" id="KAK9951686.1"/>
    </source>
</evidence>
<gene>
    <name evidence="3" type="ORF">M0R45_007121</name>
</gene>
<keyword evidence="2" id="KW-0812">Transmembrane</keyword>
<reference evidence="3 4" key="1">
    <citation type="journal article" date="2023" name="G3 (Bethesda)">
        <title>A chromosome-length genome assembly and annotation of blackberry (Rubus argutus, cv. 'Hillquist').</title>
        <authorList>
            <person name="Bruna T."/>
            <person name="Aryal R."/>
            <person name="Dudchenko O."/>
            <person name="Sargent D.J."/>
            <person name="Mead D."/>
            <person name="Buti M."/>
            <person name="Cavallini A."/>
            <person name="Hytonen T."/>
            <person name="Andres J."/>
            <person name="Pham M."/>
            <person name="Weisz D."/>
            <person name="Mascagni F."/>
            <person name="Usai G."/>
            <person name="Natali L."/>
            <person name="Bassil N."/>
            <person name="Fernandez G.E."/>
            <person name="Lomsadze A."/>
            <person name="Armour M."/>
            <person name="Olukolu B."/>
            <person name="Poorten T."/>
            <person name="Britton C."/>
            <person name="Davik J."/>
            <person name="Ashrafi H."/>
            <person name="Aiden E.L."/>
            <person name="Borodovsky M."/>
            <person name="Worthington M."/>
        </authorList>
    </citation>
    <scope>NUCLEOTIDE SEQUENCE [LARGE SCALE GENOMIC DNA]</scope>
    <source>
        <strain evidence="3">PI 553951</strain>
    </source>
</reference>
<dbReference type="PANTHER" id="PTHR31860:SF5">
    <property type="entry name" value="ARGH (DUF639)"/>
    <property type="match status" value="1"/>
</dbReference>
<dbReference type="AlphaFoldDB" id="A0AAW1YU06"/>
<keyword evidence="1" id="KW-0175">Coiled coil</keyword>
<keyword evidence="4" id="KW-1185">Reference proteome</keyword>
<dbReference type="Pfam" id="PF04842">
    <property type="entry name" value="DUF639"/>
    <property type="match status" value="1"/>
</dbReference>
<dbReference type="InterPro" id="IPR006927">
    <property type="entry name" value="DUF639"/>
</dbReference>